<dbReference type="Pfam" id="PF00753">
    <property type="entry name" value="Lactamase_B"/>
    <property type="match status" value="1"/>
</dbReference>
<evidence type="ECO:0000313" key="4">
    <source>
        <dbReference type="Proteomes" id="UP000681155"/>
    </source>
</evidence>
<dbReference type="SMART" id="SM00849">
    <property type="entry name" value="Lactamase_B"/>
    <property type="match status" value="1"/>
</dbReference>
<proteinExistence type="predicted"/>
<reference evidence="3 4" key="1">
    <citation type="submission" date="2021-05" db="EMBL/GenBank/DDBJ databases">
        <title>Complete genome of the cytokinin-producing biocontrol strain Pseudomonas fluorescens G20-18.</title>
        <authorList>
            <person name="Nielsen T.K."/>
            <person name="Mekureyaw M.F."/>
            <person name="Hansen L.H."/>
            <person name="Nicolaisen M.H."/>
            <person name="Roitsch T.G."/>
            <person name="Hennessy R.C."/>
        </authorList>
    </citation>
    <scope>NUCLEOTIDE SEQUENCE [LARGE SCALE GENOMIC DNA]</scope>
    <source>
        <strain evidence="3 4">G20-18</strain>
    </source>
</reference>
<dbReference type="EMBL" id="CP075566">
    <property type="protein sequence ID" value="QVW26360.1"/>
    <property type="molecule type" value="Genomic_DNA"/>
</dbReference>
<dbReference type="CDD" id="cd07724">
    <property type="entry name" value="POD-like_MBL-fold"/>
    <property type="match status" value="1"/>
</dbReference>
<dbReference type="InterPro" id="IPR036866">
    <property type="entry name" value="RibonucZ/Hydroxyglut_hydro"/>
</dbReference>
<name>A0ABX8F4T2_9PSED</name>
<keyword evidence="1" id="KW-0479">Metal-binding</keyword>
<dbReference type="InterPro" id="IPR044528">
    <property type="entry name" value="POD-like_MBL-fold"/>
</dbReference>
<dbReference type="InterPro" id="IPR001279">
    <property type="entry name" value="Metallo-B-lactamas"/>
</dbReference>
<accession>A0ABX8F4T2</accession>
<evidence type="ECO:0000313" key="3">
    <source>
        <dbReference type="EMBL" id="QVW26360.1"/>
    </source>
</evidence>
<protein>
    <submittedName>
        <fullName evidence="3">MBL fold metallo-hydrolase</fullName>
    </submittedName>
</protein>
<evidence type="ECO:0000256" key="1">
    <source>
        <dbReference type="ARBA" id="ARBA00022723"/>
    </source>
</evidence>
<evidence type="ECO:0000259" key="2">
    <source>
        <dbReference type="SMART" id="SM00849"/>
    </source>
</evidence>
<keyword evidence="4" id="KW-1185">Reference proteome</keyword>
<feature type="domain" description="Metallo-beta-lactamase" evidence="2">
    <location>
        <begin position="14"/>
        <end position="205"/>
    </location>
</feature>
<dbReference type="SUPFAM" id="SSF56281">
    <property type="entry name" value="Metallo-hydrolase/oxidoreductase"/>
    <property type="match status" value="1"/>
</dbReference>
<gene>
    <name evidence="3" type="ORF">KJF94_12835</name>
</gene>
<dbReference type="InterPro" id="IPR051682">
    <property type="entry name" value="Mito_Persulfide_Diox"/>
</dbReference>
<organism evidence="3 4">
    <name type="scientific">Pseudomonas hormoni</name>
    <dbReference type="NCBI Taxonomy" id="3093767"/>
    <lineage>
        <taxon>Bacteria</taxon>
        <taxon>Pseudomonadati</taxon>
        <taxon>Pseudomonadota</taxon>
        <taxon>Gammaproteobacteria</taxon>
        <taxon>Pseudomonadales</taxon>
        <taxon>Pseudomonadaceae</taxon>
        <taxon>Pseudomonas</taxon>
    </lineage>
</organism>
<dbReference type="RefSeq" id="WP_214383915.1">
    <property type="nucleotide sequence ID" value="NZ_CP075566.1"/>
</dbReference>
<sequence length="287" mass="31043">MPALIEAFLDPASSTYSYVIYEADDGQCAIVDPVLDYDPAAGRTATTQADKIIAFVREHRLHVQWLLETHAHADHLSAAPYLRGELGGRIAIGQSISKVQGVFKSLFNLEPEFAVDGSQFDHLFAPDESFMIGNLKATALHVPGHTPADMAYVIGGNLILVGDTLFMPDVGTARCDFPGGNANQLFASIQKLLAFPASVSLYVCHDYPPEGRESRCMATVGEQRKSNVHVRDGIDEAAFVAMRTQRDAGLGMPTLLLPAIQVNVRAGNLPPAEDNGVTYLKIPLNKI</sequence>
<dbReference type="PANTHER" id="PTHR43084">
    <property type="entry name" value="PERSULFIDE DIOXYGENASE ETHE1"/>
    <property type="match status" value="1"/>
</dbReference>
<dbReference type="Proteomes" id="UP000681155">
    <property type="component" value="Chromosome"/>
</dbReference>
<dbReference type="PANTHER" id="PTHR43084:SF1">
    <property type="entry name" value="PERSULFIDE DIOXYGENASE ETHE1, MITOCHONDRIAL"/>
    <property type="match status" value="1"/>
</dbReference>
<dbReference type="Gene3D" id="3.60.15.10">
    <property type="entry name" value="Ribonuclease Z/Hydroxyacylglutathione hydrolase-like"/>
    <property type="match status" value="1"/>
</dbReference>